<dbReference type="Proteomes" id="UP000594263">
    <property type="component" value="Unplaced"/>
</dbReference>
<organism evidence="1 2">
    <name type="scientific">Kalanchoe fedtschenkoi</name>
    <name type="common">Lavender scallops</name>
    <name type="synonym">South American air plant</name>
    <dbReference type="NCBI Taxonomy" id="63787"/>
    <lineage>
        <taxon>Eukaryota</taxon>
        <taxon>Viridiplantae</taxon>
        <taxon>Streptophyta</taxon>
        <taxon>Embryophyta</taxon>
        <taxon>Tracheophyta</taxon>
        <taxon>Spermatophyta</taxon>
        <taxon>Magnoliopsida</taxon>
        <taxon>eudicotyledons</taxon>
        <taxon>Gunneridae</taxon>
        <taxon>Pentapetalae</taxon>
        <taxon>Saxifragales</taxon>
        <taxon>Crassulaceae</taxon>
        <taxon>Kalanchoe</taxon>
    </lineage>
</organism>
<protein>
    <recommendedName>
        <fullName evidence="3">F-box protein</fullName>
    </recommendedName>
</protein>
<evidence type="ECO:0000313" key="1">
    <source>
        <dbReference type="EnsemblPlants" id="Kaladp0024s0081.1.v1.1.CDS.1"/>
    </source>
</evidence>
<reference evidence="1" key="1">
    <citation type="submission" date="2021-01" db="UniProtKB">
        <authorList>
            <consortium name="EnsemblPlants"/>
        </authorList>
    </citation>
    <scope>IDENTIFICATION</scope>
</reference>
<name>A0A7N0T5G5_KALFE</name>
<dbReference type="EnsemblPlants" id="Kaladp0024s0081.1.v1.1">
    <property type="protein sequence ID" value="Kaladp0024s0081.1.v1.1.CDS.1"/>
    <property type="gene ID" value="Kaladp0024s0081.v1.1"/>
</dbReference>
<proteinExistence type="predicted"/>
<sequence length="131" mass="14508">MQLPEEACVAGKRNALTVVCGSKLGFMQYGLRNWDCKCDVWVMECYGVGESWKKLFSLNLEGFLGEPRLPLGFRRNGDLLLATADSELASLEPDTGRFSQLGIFGDLICVDTSYVETLALINREESSSRTS</sequence>
<keyword evidence="2" id="KW-1185">Reference proteome</keyword>
<dbReference type="AlphaFoldDB" id="A0A7N0T5G5"/>
<accession>A0A7N0T5G5</accession>
<evidence type="ECO:0000313" key="2">
    <source>
        <dbReference type="Proteomes" id="UP000594263"/>
    </source>
</evidence>
<dbReference type="Gramene" id="Kaladp0024s0081.1.v1.1">
    <property type="protein sequence ID" value="Kaladp0024s0081.1.v1.1.CDS.1"/>
    <property type="gene ID" value="Kaladp0024s0081.v1.1"/>
</dbReference>
<evidence type="ECO:0008006" key="3">
    <source>
        <dbReference type="Google" id="ProtNLM"/>
    </source>
</evidence>